<keyword evidence="2" id="KW-1185">Reference proteome</keyword>
<dbReference type="EMBL" id="JAHRIO010011743">
    <property type="protein sequence ID" value="MEQ2162422.1"/>
    <property type="molecule type" value="Genomic_DNA"/>
</dbReference>
<accession>A0ABV0MTG9</accession>
<dbReference type="Proteomes" id="UP001476798">
    <property type="component" value="Unassembled WGS sequence"/>
</dbReference>
<evidence type="ECO:0000313" key="2">
    <source>
        <dbReference type="Proteomes" id="UP001476798"/>
    </source>
</evidence>
<gene>
    <name evidence="1" type="ORF">GOODEAATRI_019577</name>
</gene>
<organism evidence="1 2">
    <name type="scientific">Goodea atripinnis</name>
    <dbReference type="NCBI Taxonomy" id="208336"/>
    <lineage>
        <taxon>Eukaryota</taxon>
        <taxon>Metazoa</taxon>
        <taxon>Chordata</taxon>
        <taxon>Craniata</taxon>
        <taxon>Vertebrata</taxon>
        <taxon>Euteleostomi</taxon>
        <taxon>Actinopterygii</taxon>
        <taxon>Neopterygii</taxon>
        <taxon>Teleostei</taxon>
        <taxon>Neoteleostei</taxon>
        <taxon>Acanthomorphata</taxon>
        <taxon>Ovalentaria</taxon>
        <taxon>Atherinomorphae</taxon>
        <taxon>Cyprinodontiformes</taxon>
        <taxon>Goodeidae</taxon>
        <taxon>Goodea</taxon>
    </lineage>
</organism>
<comment type="caution">
    <text evidence="1">The sequence shown here is derived from an EMBL/GenBank/DDBJ whole genome shotgun (WGS) entry which is preliminary data.</text>
</comment>
<name>A0ABV0MTG9_9TELE</name>
<protein>
    <submittedName>
        <fullName evidence="1">Uncharacterized protein</fullName>
    </submittedName>
</protein>
<proteinExistence type="predicted"/>
<reference evidence="1 2" key="1">
    <citation type="submission" date="2021-06" db="EMBL/GenBank/DDBJ databases">
        <authorList>
            <person name="Palmer J.M."/>
        </authorList>
    </citation>
    <scope>NUCLEOTIDE SEQUENCE [LARGE SCALE GENOMIC DNA]</scope>
    <source>
        <strain evidence="1 2">GA_2019</strain>
        <tissue evidence="1">Muscle</tissue>
    </source>
</reference>
<sequence>MGIASSLLWDCWNFVVDPKQPLASAQAWIQLDMEPYVPSYSGCDWPCIRASPSDIHIGREWPWEDLNIIQKVQGQTYSTWLVLVLSKDCSTVLFMQNTYYGAPIMNT</sequence>
<evidence type="ECO:0000313" key="1">
    <source>
        <dbReference type="EMBL" id="MEQ2162422.1"/>
    </source>
</evidence>